<feature type="compositionally biased region" description="Basic and acidic residues" evidence="1">
    <location>
        <begin position="120"/>
        <end position="131"/>
    </location>
</feature>
<gene>
    <name evidence="2" type="ORF">CDL15_Pgr028197</name>
</gene>
<reference evidence="3" key="1">
    <citation type="journal article" date="2017" name="Plant J.">
        <title>The pomegranate (Punica granatum L.) genome and the genomics of punicalagin biosynthesis.</title>
        <authorList>
            <person name="Qin G."/>
            <person name="Xu C."/>
            <person name="Ming R."/>
            <person name="Tang H."/>
            <person name="Guyot R."/>
            <person name="Kramer E.M."/>
            <person name="Hu Y."/>
            <person name="Yi X."/>
            <person name="Qi Y."/>
            <person name="Xu X."/>
            <person name="Gao Z."/>
            <person name="Pan H."/>
            <person name="Jian J."/>
            <person name="Tian Y."/>
            <person name="Yue Z."/>
            <person name="Xu Y."/>
        </authorList>
    </citation>
    <scope>NUCLEOTIDE SEQUENCE [LARGE SCALE GENOMIC DNA]</scope>
    <source>
        <strain evidence="3">cv. Dabenzi</strain>
    </source>
</reference>
<evidence type="ECO:0000313" key="3">
    <source>
        <dbReference type="Proteomes" id="UP000197138"/>
    </source>
</evidence>
<evidence type="ECO:0000313" key="2">
    <source>
        <dbReference type="EMBL" id="OWM84205.1"/>
    </source>
</evidence>
<name>A0A218XG51_PUNGR</name>
<feature type="compositionally biased region" description="Basic and acidic residues" evidence="1">
    <location>
        <begin position="38"/>
        <end position="53"/>
    </location>
</feature>
<dbReference type="Proteomes" id="UP000197138">
    <property type="component" value="Unassembled WGS sequence"/>
</dbReference>
<protein>
    <submittedName>
        <fullName evidence="2">Uncharacterized protein</fullName>
    </submittedName>
</protein>
<feature type="region of interest" description="Disordered" evidence="1">
    <location>
        <begin position="113"/>
        <end position="141"/>
    </location>
</feature>
<sequence>MWVRSLSEIQPRARSPEGSADGKEKMKGTLIVMGRRRGREEGGKKQEGRRLVEDSSLNSRQIRSRQLMWVRSSKLLVVELKVDRRQATNMCEVVIEDWRLILDYLPSQARSLNPSGGFDDLARGAGPREGRLPGAGQVPPS</sequence>
<evidence type="ECO:0000256" key="1">
    <source>
        <dbReference type="SAM" id="MobiDB-lite"/>
    </source>
</evidence>
<accession>A0A218XG51</accession>
<dbReference type="EMBL" id="MTKT01001774">
    <property type="protein sequence ID" value="OWM84205.1"/>
    <property type="molecule type" value="Genomic_DNA"/>
</dbReference>
<proteinExistence type="predicted"/>
<feature type="region of interest" description="Disordered" evidence="1">
    <location>
        <begin position="1"/>
        <end position="58"/>
    </location>
</feature>
<organism evidence="2 3">
    <name type="scientific">Punica granatum</name>
    <name type="common">Pomegranate</name>
    <dbReference type="NCBI Taxonomy" id="22663"/>
    <lineage>
        <taxon>Eukaryota</taxon>
        <taxon>Viridiplantae</taxon>
        <taxon>Streptophyta</taxon>
        <taxon>Embryophyta</taxon>
        <taxon>Tracheophyta</taxon>
        <taxon>Spermatophyta</taxon>
        <taxon>Magnoliopsida</taxon>
        <taxon>eudicotyledons</taxon>
        <taxon>Gunneridae</taxon>
        <taxon>Pentapetalae</taxon>
        <taxon>rosids</taxon>
        <taxon>malvids</taxon>
        <taxon>Myrtales</taxon>
        <taxon>Lythraceae</taxon>
        <taxon>Punica</taxon>
    </lineage>
</organism>
<comment type="caution">
    <text evidence="2">The sequence shown here is derived from an EMBL/GenBank/DDBJ whole genome shotgun (WGS) entry which is preliminary data.</text>
</comment>
<dbReference type="AlphaFoldDB" id="A0A218XG51"/>